<reference evidence="1" key="1">
    <citation type="submission" date="2020-04" db="EMBL/GenBank/DDBJ databases">
        <authorList>
            <person name="Broberg M."/>
        </authorList>
    </citation>
    <scope>NUCLEOTIDE SEQUENCE</scope>
</reference>
<comment type="caution">
    <text evidence="1">The sequence shown here is derived from an EMBL/GenBank/DDBJ whole genome shotgun (WGS) entry which is preliminary data.</text>
</comment>
<sequence length="83" mass="8891">MLDSAADQAGNDAVQGILKHLADKAMLARIESEWAILPSVQSYDKLQLQKLAKLGPIVALNATRIRTDAFIATSASIGVLELM</sequence>
<evidence type="ECO:0000313" key="1">
    <source>
        <dbReference type="EMBL" id="CAG9956010.1"/>
    </source>
</evidence>
<proteinExistence type="predicted"/>
<gene>
    <name evidence="1" type="ORF">CRV2_00007908</name>
</gene>
<name>A0ACA9USF1_BIOOC</name>
<evidence type="ECO:0000313" key="2">
    <source>
        <dbReference type="Proteomes" id="UP000836387"/>
    </source>
</evidence>
<organism evidence="1 2">
    <name type="scientific">Clonostachys rosea f. rosea IK726</name>
    <dbReference type="NCBI Taxonomy" id="1349383"/>
    <lineage>
        <taxon>Eukaryota</taxon>
        <taxon>Fungi</taxon>
        <taxon>Dikarya</taxon>
        <taxon>Ascomycota</taxon>
        <taxon>Pezizomycotina</taxon>
        <taxon>Sordariomycetes</taxon>
        <taxon>Hypocreomycetidae</taxon>
        <taxon>Hypocreales</taxon>
        <taxon>Bionectriaceae</taxon>
        <taxon>Clonostachys</taxon>
    </lineage>
</organism>
<dbReference type="Proteomes" id="UP000836387">
    <property type="component" value="Unassembled WGS sequence"/>
</dbReference>
<dbReference type="EMBL" id="CADEHS020000645">
    <property type="protein sequence ID" value="CAG9956010.1"/>
    <property type="molecule type" value="Genomic_DNA"/>
</dbReference>
<protein>
    <submittedName>
        <fullName evidence="1">Uncharacterized protein</fullName>
    </submittedName>
</protein>
<reference evidence="1" key="2">
    <citation type="submission" date="2021-10" db="EMBL/GenBank/DDBJ databases">
        <authorList>
            <person name="Piombo E."/>
        </authorList>
    </citation>
    <scope>NUCLEOTIDE SEQUENCE</scope>
</reference>
<accession>A0ACA9USF1</accession>
<keyword evidence="2" id="KW-1185">Reference proteome</keyword>